<keyword evidence="1" id="KW-1133">Transmembrane helix</keyword>
<reference evidence="3 4" key="1">
    <citation type="submission" date="2018-05" db="EMBL/GenBank/DDBJ databases">
        <title>Genomic Encyclopedia of Archaeal and Bacterial Type Strains, Phase II (KMG-II): from individual species to whole genera.</title>
        <authorList>
            <person name="Goeker M."/>
        </authorList>
    </citation>
    <scope>NUCLEOTIDE SEQUENCE [LARGE SCALE GENOMIC DNA]</scope>
    <source>
        <strain evidence="3 4">DSM 19975</strain>
    </source>
</reference>
<dbReference type="GO" id="GO:0004722">
    <property type="term" value="F:protein serine/threonine phosphatase activity"/>
    <property type="evidence" value="ECO:0007669"/>
    <property type="project" value="InterPro"/>
</dbReference>
<sequence length="477" mass="52373">MANNFFGITDTGKQRQNNEDVFIAEKSGDGNFIIACVIDGVGGYAGGEIAAEIARAAILEQLQYIAGDIVPLLVNTFKLANQRIYDEKEQNKELGSMACVLTLAVADVLNNKFYYAHVGDTRLYLLRDYSLIKISKDHSFVGFLEDSGRLTEEAAMDHPKRNEINKALGFTREIDHDPEFVETGSSPFLPGDILLVCSDGLTDLVDKNKITDILITGEDLDAKGKKLIEAANNRGGKDNVTVVLVHNDKERRQHGATKPAAAMVKPVEQQEVTAKPVTKEEQEQVAAVKTKSNGGTVAILSILCFVFLGGFIWQYKKNNELNSMPKTPDTISAKPIKNAQELKLQDTINNLKGNTLVITAADFKQPILLTDTLHINKDSIYIKAKGEILFRKDSTYKGPAIVLSAKCKYVVLDSVAFDGFRVGVATRNDALVLKNVRFNNCAIPVLTGYLLPNMKYISGRSLGSMFKADSVPLKNTH</sequence>
<dbReference type="Gene3D" id="3.60.40.10">
    <property type="entry name" value="PPM-type phosphatase domain"/>
    <property type="match status" value="1"/>
</dbReference>
<name>A0A316HEP2_9SPHI</name>
<dbReference type="SMART" id="SM00332">
    <property type="entry name" value="PP2Cc"/>
    <property type="match status" value="1"/>
</dbReference>
<evidence type="ECO:0000256" key="1">
    <source>
        <dbReference type="SAM" id="Phobius"/>
    </source>
</evidence>
<dbReference type="PROSITE" id="PS51746">
    <property type="entry name" value="PPM_2"/>
    <property type="match status" value="1"/>
</dbReference>
<dbReference type="SUPFAM" id="SSF81606">
    <property type="entry name" value="PP2C-like"/>
    <property type="match status" value="1"/>
</dbReference>
<accession>A0A316HEP2</accession>
<dbReference type="PANTHER" id="PTHR13832">
    <property type="entry name" value="PROTEIN PHOSPHATASE 2C"/>
    <property type="match status" value="1"/>
</dbReference>
<dbReference type="InterPro" id="IPR036457">
    <property type="entry name" value="PPM-type-like_dom_sf"/>
</dbReference>
<evidence type="ECO:0000313" key="4">
    <source>
        <dbReference type="Proteomes" id="UP000245678"/>
    </source>
</evidence>
<protein>
    <submittedName>
        <fullName evidence="3">Serine/threonine protein phosphatase PrpC</fullName>
    </submittedName>
</protein>
<evidence type="ECO:0000313" key="3">
    <source>
        <dbReference type="EMBL" id="PWK78491.1"/>
    </source>
</evidence>
<keyword evidence="1" id="KW-0472">Membrane</keyword>
<dbReference type="PANTHER" id="PTHR13832:SF827">
    <property type="entry name" value="PROTEIN PHOSPHATASE 1L"/>
    <property type="match status" value="1"/>
</dbReference>
<dbReference type="CDD" id="cd00143">
    <property type="entry name" value="PP2Cc"/>
    <property type="match status" value="1"/>
</dbReference>
<keyword evidence="1" id="KW-0812">Transmembrane</keyword>
<dbReference type="Pfam" id="PF13672">
    <property type="entry name" value="PP2C_2"/>
    <property type="match status" value="1"/>
</dbReference>
<gene>
    <name evidence="3" type="ORF">LX99_02335</name>
</gene>
<keyword evidence="4" id="KW-1185">Reference proteome</keyword>
<proteinExistence type="predicted"/>
<comment type="caution">
    <text evidence="3">The sequence shown here is derived from an EMBL/GenBank/DDBJ whole genome shotgun (WGS) entry which is preliminary data.</text>
</comment>
<dbReference type="InterPro" id="IPR015655">
    <property type="entry name" value="PP2C"/>
</dbReference>
<organism evidence="3 4">
    <name type="scientific">Mucilaginibacter oryzae</name>
    <dbReference type="NCBI Taxonomy" id="468058"/>
    <lineage>
        <taxon>Bacteria</taxon>
        <taxon>Pseudomonadati</taxon>
        <taxon>Bacteroidota</taxon>
        <taxon>Sphingobacteriia</taxon>
        <taxon>Sphingobacteriales</taxon>
        <taxon>Sphingobacteriaceae</taxon>
        <taxon>Mucilaginibacter</taxon>
    </lineage>
</organism>
<dbReference type="EMBL" id="QGHA01000003">
    <property type="protein sequence ID" value="PWK78491.1"/>
    <property type="molecule type" value="Genomic_DNA"/>
</dbReference>
<feature type="transmembrane region" description="Helical" evidence="1">
    <location>
        <begin position="297"/>
        <end position="315"/>
    </location>
</feature>
<dbReference type="RefSeq" id="WP_109608018.1">
    <property type="nucleotide sequence ID" value="NZ_QGHA01000003.1"/>
</dbReference>
<dbReference type="SMART" id="SM00331">
    <property type="entry name" value="PP2C_SIG"/>
    <property type="match status" value="1"/>
</dbReference>
<dbReference type="InterPro" id="IPR001932">
    <property type="entry name" value="PPM-type_phosphatase-like_dom"/>
</dbReference>
<evidence type="ECO:0000259" key="2">
    <source>
        <dbReference type="PROSITE" id="PS51746"/>
    </source>
</evidence>
<dbReference type="Proteomes" id="UP000245678">
    <property type="component" value="Unassembled WGS sequence"/>
</dbReference>
<feature type="domain" description="PPM-type phosphatase" evidence="2">
    <location>
        <begin position="5"/>
        <end position="247"/>
    </location>
</feature>
<dbReference type="AlphaFoldDB" id="A0A316HEP2"/>